<evidence type="ECO:0008006" key="3">
    <source>
        <dbReference type="Google" id="ProtNLM"/>
    </source>
</evidence>
<evidence type="ECO:0000313" key="2">
    <source>
        <dbReference type="Proteomes" id="UP000051682"/>
    </source>
</evidence>
<dbReference type="OrthoDB" id="1274046at2"/>
<accession>A0A0Q3LU77</accession>
<proteinExistence type="predicted"/>
<gene>
    <name evidence="1" type="ORF">AR438_01315</name>
</gene>
<keyword evidence="2" id="KW-1185">Reference proteome</keyword>
<protein>
    <recommendedName>
        <fullName evidence="3">General stress protein 17M-like domain-containing protein</fullName>
    </recommendedName>
</protein>
<dbReference type="AlphaFoldDB" id="A0A0Q3LU77"/>
<comment type="caution">
    <text evidence="1">The sequence shown here is derived from an EMBL/GenBank/DDBJ whole genome shotgun (WGS) entry which is preliminary data.</text>
</comment>
<reference evidence="1 2" key="1">
    <citation type="submission" date="2015-10" db="EMBL/GenBank/DDBJ databases">
        <title>Chryseobacterium aquaticum genome.</title>
        <authorList>
            <person name="Newman J.D."/>
            <person name="Ferguson M.B."/>
            <person name="Miller J.R."/>
        </authorList>
    </citation>
    <scope>NUCLEOTIDE SEQUENCE [LARGE SCALE GENOMIC DNA]</scope>
    <source>
        <strain evidence="1 2">KCTC 12483</strain>
    </source>
</reference>
<dbReference type="EMBL" id="LLYZ01000002">
    <property type="protein sequence ID" value="KQK26889.1"/>
    <property type="molecule type" value="Genomic_DNA"/>
</dbReference>
<dbReference type="RefSeq" id="WP_056010980.1">
    <property type="nucleotide sequence ID" value="NZ_LLYZ01000002.1"/>
</dbReference>
<sequence>MAYTVISVFPATVDTDEIKTELKNKGFNETDVIVSKSKIDGESATGDYHDDEKTKSFWDHIFVSDNEMLDAYSRESVGKVNVVVYTSDITEAQNAKKVLDQFGALKIYNKPTVVSENNHNTSGLPDDVYNGIIAKARHNLYFLDSERTYSPTSRGMEDTMDDLGSKD</sequence>
<dbReference type="Proteomes" id="UP000051682">
    <property type="component" value="Unassembled WGS sequence"/>
</dbReference>
<name>A0A0Q3LU77_9FLAO</name>
<organism evidence="1 2">
    <name type="scientific">Chryseobacterium aquaticum</name>
    <dbReference type="NCBI Taxonomy" id="452084"/>
    <lineage>
        <taxon>Bacteria</taxon>
        <taxon>Pseudomonadati</taxon>
        <taxon>Bacteroidota</taxon>
        <taxon>Flavobacteriia</taxon>
        <taxon>Flavobacteriales</taxon>
        <taxon>Weeksellaceae</taxon>
        <taxon>Chryseobacterium group</taxon>
        <taxon>Chryseobacterium</taxon>
    </lineage>
</organism>
<dbReference type="STRING" id="452084.AR438_01315"/>
<evidence type="ECO:0000313" key="1">
    <source>
        <dbReference type="EMBL" id="KQK26889.1"/>
    </source>
</evidence>